<keyword evidence="15" id="KW-0695">RNA-directed DNA polymerase</keyword>
<dbReference type="PROSITE" id="PS50994">
    <property type="entry name" value="INTEGRASE"/>
    <property type="match status" value="1"/>
</dbReference>
<keyword evidence="23" id="KW-1185">Reference proteome</keyword>
<dbReference type="PANTHER" id="PTHR42648:SF11">
    <property type="entry name" value="TRANSPOSON TY4-P GAG-POL POLYPROTEIN"/>
    <property type="match status" value="1"/>
</dbReference>
<evidence type="ECO:0000256" key="20">
    <source>
        <dbReference type="ARBA" id="ARBA00049244"/>
    </source>
</evidence>
<dbReference type="GO" id="GO:0004519">
    <property type="term" value="F:endonuclease activity"/>
    <property type="evidence" value="ECO:0007669"/>
    <property type="project" value="UniProtKB-KW"/>
</dbReference>
<keyword evidence="5" id="KW-0548">Nucleotidyltransferase</keyword>
<dbReference type="EMBL" id="LAVV01003110">
    <property type="protein sequence ID" value="KNZ62363.1"/>
    <property type="molecule type" value="Genomic_DNA"/>
</dbReference>
<evidence type="ECO:0000313" key="23">
    <source>
        <dbReference type="Proteomes" id="UP000037035"/>
    </source>
</evidence>
<dbReference type="PANTHER" id="PTHR42648">
    <property type="entry name" value="TRANSPOSASE, PUTATIVE-RELATED"/>
    <property type="match status" value="1"/>
</dbReference>
<dbReference type="OrthoDB" id="7691805at2759"/>
<keyword evidence="16" id="KW-0239">DNA-directed DNA polymerase</keyword>
<dbReference type="InterPro" id="IPR054722">
    <property type="entry name" value="PolX-like_BBD"/>
</dbReference>
<evidence type="ECO:0000256" key="4">
    <source>
        <dbReference type="ARBA" id="ARBA00022670"/>
    </source>
</evidence>
<comment type="catalytic activity">
    <reaction evidence="20">
        <text>DNA(n) + a 2'-deoxyribonucleoside 5'-triphosphate = DNA(n+1) + diphosphate</text>
        <dbReference type="Rhea" id="RHEA:22508"/>
        <dbReference type="Rhea" id="RHEA-COMP:17339"/>
        <dbReference type="Rhea" id="RHEA-COMP:17340"/>
        <dbReference type="ChEBI" id="CHEBI:33019"/>
        <dbReference type="ChEBI" id="CHEBI:61560"/>
        <dbReference type="ChEBI" id="CHEBI:173112"/>
        <dbReference type="EC" id="2.7.7.7"/>
    </reaction>
</comment>
<organism evidence="22 23">
    <name type="scientific">Puccinia sorghi</name>
    <dbReference type="NCBI Taxonomy" id="27349"/>
    <lineage>
        <taxon>Eukaryota</taxon>
        <taxon>Fungi</taxon>
        <taxon>Dikarya</taxon>
        <taxon>Basidiomycota</taxon>
        <taxon>Pucciniomycotina</taxon>
        <taxon>Pucciniomycetes</taxon>
        <taxon>Pucciniales</taxon>
        <taxon>Pucciniaceae</taxon>
        <taxon>Puccinia</taxon>
    </lineage>
</organism>
<dbReference type="GO" id="GO:0006508">
    <property type="term" value="P:proteolysis"/>
    <property type="evidence" value="ECO:0007669"/>
    <property type="project" value="UniProtKB-KW"/>
</dbReference>
<keyword evidence="14" id="KW-0229">DNA integration</keyword>
<keyword evidence="17" id="KW-0917">Virion maturation</keyword>
<dbReference type="GO" id="GO:0003887">
    <property type="term" value="F:DNA-directed DNA polymerase activity"/>
    <property type="evidence" value="ECO:0007669"/>
    <property type="project" value="UniProtKB-KW"/>
</dbReference>
<keyword evidence="10" id="KW-0378">Hydrolase</keyword>
<dbReference type="GO" id="GO:0015074">
    <property type="term" value="P:DNA integration"/>
    <property type="evidence" value="ECO:0007669"/>
    <property type="project" value="UniProtKB-KW"/>
</dbReference>
<keyword evidence="4" id="KW-0645">Protease</keyword>
<feature type="domain" description="Integrase catalytic" evidence="21">
    <location>
        <begin position="148"/>
        <end position="313"/>
    </location>
</feature>
<keyword evidence="16" id="KW-0808">Transferase</keyword>
<name>A0A0L6VNT1_9BASI</name>
<evidence type="ECO:0000256" key="15">
    <source>
        <dbReference type="ARBA" id="ARBA00022918"/>
    </source>
</evidence>
<dbReference type="GO" id="GO:0008233">
    <property type="term" value="F:peptidase activity"/>
    <property type="evidence" value="ECO:0007669"/>
    <property type="project" value="UniProtKB-KW"/>
</dbReference>
<dbReference type="Pfam" id="PF22936">
    <property type="entry name" value="Pol_BBD"/>
    <property type="match status" value="1"/>
</dbReference>
<evidence type="ECO:0000256" key="6">
    <source>
        <dbReference type="ARBA" id="ARBA00022722"/>
    </source>
</evidence>
<protein>
    <recommendedName>
        <fullName evidence="21">Integrase catalytic domain-containing protein</fullName>
    </recommendedName>
</protein>
<evidence type="ECO:0000256" key="11">
    <source>
        <dbReference type="ARBA" id="ARBA00022840"/>
    </source>
</evidence>
<evidence type="ECO:0000256" key="7">
    <source>
        <dbReference type="ARBA" id="ARBA00022723"/>
    </source>
</evidence>
<evidence type="ECO:0000256" key="19">
    <source>
        <dbReference type="ARBA" id="ARBA00048173"/>
    </source>
</evidence>
<dbReference type="InterPro" id="IPR039537">
    <property type="entry name" value="Retrotran_Ty1/copia-like"/>
</dbReference>
<dbReference type="GO" id="GO:0003964">
    <property type="term" value="F:RNA-directed DNA polymerase activity"/>
    <property type="evidence" value="ECO:0007669"/>
    <property type="project" value="UniProtKB-KW"/>
</dbReference>
<evidence type="ECO:0000313" key="22">
    <source>
        <dbReference type="EMBL" id="KNZ62363.1"/>
    </source>
</evidence>
<evidence type="ECO:0000256" key="9">
    <source>
        <dbReference type="ARBA" id="ARBA00022759"/>
    </source>
</evidence>
<keyword evidence="2" id="KW-0815">Transposition</keyword>
<dbReference type="SUPFAM" id="SSF53098">
    <property type="entry name" value="Ribonuclease H-like"/>
    <property type="match status" value="1"/>
</dbReference>
<sequence length="419" mass="46901">MNFVLDSGSSAHMISNSNLFFSIKHKEEGIVRTSSGAEALKIMGTGSIKLSNQYGDIFLHNVLYVPDISVNLLSVRCLVLEGYQVCFEMNSFNIKKNNSVCMSGRYINNLPTLMFSNLTHDALLNSAELLHKALGHVTRGSFHTRHSKASKPFEEIHLDVVGPITPSSREGDRYFLTVVDSCTRYCSALPLKNKSDVGSVLTQALDLEAKRLGYYPSVIHSDRGTEFINAYLLEFCNKNRIRTRYSDAYTPQQNGLAERFNRTIIESARAILKDSNLSLHYWNEIIKASALTLNQIPSHRSKKSPFELFKNRTLPLNYFKPIGIRVSYLYLPDNSNSKLAQIGGLGHVVGYNEELRSYRVATESGKVINSKHLTFLNFPTSKADDSNLNIGDDFLEIADNSNEKKDSSEAKIGPLKSNP</sequence>
<keyword evidence="6" id="KW-0540">Nuclease</keyword>
<dbReference type="GO" id="GO:0032196">
    <property type="term" value="P:transposition"/>
    <property type="evidence" value="ECO:0007669"/>
    <property type="project" value="UniProtKB-KW"/>
</dbReference>
<evidence type="ECO:0000256" key="3">
    <source>
        <dbReference type="ARBA" id="ARBA00022612"/>
    </source>
</evidence>
<keyword evidence="7" id="KW-0479">Metal-binding</keyword>
<evidence type="ECO:0000256" key="14">
    <source>
        <dbReference type="ARBA" id="ARBA00022908"/>
    </source>
</evidence>
<reference evidence="22 23" key="1">
    <citation type="submission" date="2015-08" db="EMBL/GenBank/DDBJ databases">
        <title>Next Generation Sequencing and Analysis of the Genome of Puccinia sorghi L Schw, the Causal Agent of Maize Common Rust.</title>
        <authorList>
            <person name="Rochi L."/>
            <person name="Burguener G."/>
            <person name="Darino M."/>
            <person name="Turjanski A."/>
            <person name="Kreff E."/>
            <person name="Dieguez M.J."/>
            <person name="Sacco F."/>
        </authorList>
    </citation>
    <scope>NUCLEOTIDE SEQUENCE [LARGE SCALE GENOMIC DNA]</scope>
    <source>
        <strain evidence="22 23">RO10H11247</strain>
    </source>
</reference>
<evidence type="ECO:0000256" key="12">
    <source>
        <dbReference type="ARBA" id="ARBA00022842"/>
    </source>
</evidence>
<keyword evidence="3" id="KW-1188">Viral release from host cell</keyword>
<evidence type="ECO:0000256" key="10">
    <source>
        <dbReference type="ARBA" id="ARBA00022801"/>
    </source>
</evidence>
<dbReference type="InterPro" id="IPR036397">
    <property type="entry name" value="RNaseH_sf"/>
</dbReference>
<comment type="catalytic activity">
    <reaction evidence="19">
        <text>DNA(n) + a 2'-deoxyribonucleoside 5'-triphosphate = DNA(n+1) + diphosphate</text>
        <dbReference type="Rhea" id="RHEA:22508"/>
        <dbReference type="Rhea" id="RHEA-COMP:17339"/>
        <dbReference type="Rhea" id="RHEA-COMP:17340"/>
        <dbReference type="ChEBI" id="CHEBI:33019"/>
        <dbReference type="ChEBI" id="CHEBI:61560"/>
        <dbReference type="ChEBI" id="CHEBI:173112"/>
        <dbReference type="EC" id="2.7.7.49"/>
    </reaction>
</comment>
<proteinExistence type="predicted"/>
<evidence type="ECO:0000256" key="16">
    <source>
        <dbReference type="ARBA" id="ARBA00022932"/>
    </source>
</evidence>
<dbReference type="GO" id="GO:0005524">
    <property type="term" value="F:ATP binding"/>
    <property type="evidence" value="ECO:0007669"/>
    <property type="project" value="UniProtKB-KW"/>
</dbReference>
<dbReference type="GO" id="GO:0005634">
    <property type="term" value="C:nucleus"/>
    <property type="evidence" value="ECO:0007669"/>
    <property type="project" value="UniProtKB-ARBA"/>
</dbReference>
<gene>
    <name evidence="22" type="ORF">VP01_127g1</name>
</gene>
<accession>A0A0L6VNT1</accession>
<keyword evidence="13" id="KW-0694">RNA-binding</keyword>
<evidence type="ECO:0000256" key="18">
    <source>
        <dbReference type="ARBA" id="ARBA00023172"/>
    </source>
</evidence>
<dbReference type="Pfam" id="PF00665">
    <property type="entry name" value="rve"/>
    <property type="match status" value="1"/>
</dbReference>
<evidence type="ECO:0000256" key="2">
    <source>
        <dbReference type="ARBA" id="ARBA00022578"/>
    </source>
</evidence>
<evidence type="ECO:0000256" key="8">
    <source>
        <dbReference type="ARBA" id="ARBA00022741"/>
    </source>
</evidence>
<evidence type="ECO:0000256" key="13">
    <source>
        <dbReference type="ARBA" id="ARBA00022884"/>
    </source>
</evidence>
<evidence type="ECO:0000259" key="21">
    <source>
        <dbReference type="PROSITE" id="PS50994"/>
    </source>
</evidence>
<keyword evidence="11" id="KW-0067">ATP-binding</keyword>
<dbReference type="GO" id="GO:0046872">
    <property type="term" value="F:metal ion binding"/>
    <property type="evidence" value="ECO:0007669"/>
    <property type="project" value="UniProtKB-KW"/>
</dbReference>
<dbReference type="Proteomes" id="UP000037035">
    <property type="component" value="Unassembled WGS sequence"/>
</dbReference>
<dbReference type="GO" id="GO:0006310">
    <property type="term" value="P:DNA recombination"/>
    <property type="evidence" value="ECO:0007669"/>
    <property type="project" value="UniProtKB-KW"/>
</dbReference>
<dbReference type="InterPro" id="IPR012337">
    <property type="entry name" value="RNaseH-like_sf"/>
</dbReference>
<dbReference type="AlphaFoldDB" id="A0A0L6VNT1"/>
<evidence type="ECO:0000256" key="5">
    <source>
        <dbReference type="ARBA" id="ARBA00022695"/>
    </source>
</evidence>
<keyword evidence="18" id="KW-0233">DNA recombination</keyword>
<comment type="caution">
    <text evidence="22">The sequence shown here is derived from an EMBL/GenBank/DDBJ whole genome shotgun (WGS) entry which is preliminary data.</text>
</comment>
<dbReference type="Gene3D" id="3.30.420.10">
    <property type="entry name" value="Ribonuclease H-like superfamily/Ribonuclease H"/>
    <property type="match status" value="1"/>
</dbReference>
<dbReference type="VEuPathDB" id="FungiDB:VP01_127g1"/>
<keyword evidence="8" id="KW-0547">Nucleotide-binding</keyword>
<keyword evidence="9" id="KW-0255">Endonuclease</keyword>
<keyword evidence="12" id="KW-0460">Magnesium</keyword>
<evidence type="ECO:0000256" key="1">
    <source>
        <dbReference type="ARBA" id="ARBA00002180"/>
    </source>
</evidence>
<comment type="function">
    <text evidence="1">The aspartyl protease (PR) mediates the proteolytic cleavages of the Gag and Gag-Pol polyproteins after assembly of the VLP.</text>
</comment>
<dbReference type="InterPro" id="IPR001584">
    <property type="entry name" value="Integrase_cat-core"/>
</dbReference>
<dbReference type="GO" id="GO:0003723">
    <property type="term" value="F:RNA binding"/>
    <property type="evidence" value="ECO:0007669"/>
    <property type="project" value="UniProtKB-KW"/>
</dbReference>
<evidence type="ECO:0000256" key="17">
    <source>
        <dbReference type="ARBA" id="ARBA00023113"/>
    </source>
</evidence>